<accession>A0A2M6WAC0</accession>
<reference evidence="2" key="1">
    <citation type="submission" date="2017-09" db="EMBL/GenBank/DDBJ databases">
        <title>Depth-based differentiation of microbial function through sediment-hosted aquifers and enrichment of novel symbionts in the deep terrestrial subsurface.</title>
        <authorList>
            <person name="Probst A.J."/>
            <person name="Ladd B."/>
            <person name="Jarett J.K."/>
            <person name="Geller-Mcgrath D.E."/>
            <person name="Sieber C.M.K."/>
            <person name="Emerson J.B."/>
            <person name="Anantharaman K."/>
            <person name="Thomas B.C."/>
            <person name="Malmstrom R."/>
            <person name="Stieglmeier M."/>
            <person name="Klingl A."/>
            <person name="Woyke T."/>
            <person name="Ryan C.M."/>
            <person name="Banfield J.F."/>
        </authorList>
    </citation>
    <scope>NUCLEOTIDE SEQUENCE [LARGE SCALE GENOMIC DNA]</scope>
</reference>
<dbReference type="EMBL" id="PFBP01000040">
    <property type="protein sequence ID" value="PIT89691.1"/>
    <property type="molecule type" value="Genomic_DNA"/>
</dbReference>
<name>A0A2M6WAC0_9BACT</name>
<gene>
    <name evidence="1" type="ORF">COU23_02640</name>
</gene>
<dbReference type="AlphaFoldDB" id="A0A2M6WAC0"/>
<sequence>MKFNYENLDDQIGEIKIGSIIQMRNDRKKRGEVISKNGNDIIVKDCYGQNYQCKLEEIELSEQPIFKIGDLVKDIRSNASGKITAISPDRKEVTMLDNGFERIVPIWKLVLVSDILFDSLADQGAELAEDAKRDFRGIKADVKRKKEKAAA</sequence>
<organism evidence="1 2">
    <name type="scientific">Candidatus Kuenenbacteria bacterium CG10_big_fil_rev_8_21_14_0_10_36_11</name>
    <dbReference type="NCBI Taxonomy" id="1974618"/>
    <lineage>
        <taxon>Bacteria</taxon>
        <taxon>Candidatus Kueneniibacteriota</taxon>
    </lineage>
</organism>
<evidence type="ECO:0000313" key="2">
    <source>
        <dbReference type="Proteomes" id="UP000231464"/>
    </source>
</evidence>
<protein>
    <submittedName>
        <fullName evidence="1">Uncharacterized protein</fullName>
    </submittedName>
</protein>
<proteinExistence type="predicted"/>
<dbReference type="Proteomes" id="UP000231464">
    <property type="component" value="Unassembled WGS sequence"/>
</dbReference>
<evidence type="ECO:0000313" key="1">
    <source>
        <dbReference type="EMBL" id="PIT89691.1"/>
    </source>
</evidence>
<comment type="caution">
    <text evidence="1">The sequence shown here is derived from an EMBL/GenBank/DDBJ whole genome shotgun (WGS) entry which is preliminary data.</text>
</comment>